<dbReference type="InterPro" id="IPR011059">
    <property type="entry name" value="Metal-dep_hydrolase_composite"/>
</dbReference>
<organism evidence="7 8">
    <name type="scientific">Parelaphostrongylus tenuis</name>
    <name type="common">Meningeal worm</name>
    <dbReference type="NCBI Taxonomy" id="148309"/>
    <lineage>
        <taxon>Eukaryota</taxon>
        <taxon>Metazoa</taxon>
        <taxon>Ecdysozoa</taxon>
        <taxon>Nematoda</taxon>
        <taxon>Chromadorea</taxon>
        <taxon>Rhabditida</taxon>
        <taxon>Rhabditina</taxon>
        <taxon>Rhabditomorpha</taxon>
        <taxon>Strongyloidea</taxon>
        <taxon>Metastrongylidae</taxon>
        <taxon>Parelaphostrongylus</taxon>
    </lineage>
</organism>
<evidence type="ECO:0000256" key="2">
    <source>
        <dbReference type="ARBA" id="ARBA00008829"/>
    </source>
</evidence>
<evidence type="ECO:0000256" key="4">
    <source>
        <dbReference type="ARBA" id="ARBA00036696"/>
    </source>
</evidence>
<dbReference type="GO" id="GO:0004157">
    <property type="term" value="F:dihydropyrimidinase activity"/>
    <property type="evidence" value="ECO:0007669"/>
    <property type="project" value="UniProtKB-EC"/>
</dbReference>
<proteinExistence type="inferred from homology"/>
<dbReference type="FunFam" id="3.20.20.140:FF:000217">
    <property type="entry name" value="Dihydropyrimidinase-related protein 1"/>
    <property type="match status" value="1"/>
</dbReference>
<name>A0AAD5WLA1_PARTN</name>
<dbReference type="AlphaFoldDB" id="A0AAD5WLA1"/>
<accession>A0AAD5WLA1</accession>
<dbReference type="InterPro" id="IPR050378">
    <property type="entry name" value="Metallo-dep_Hydrolases_sf"/>
</dbReference>
<reference evidence="7" key="1">
    <citation type="submission" date="2021-06" db="EMBL/GenBank/DDBJ databases">
        <title>Parelaphostrongylus tenuis whole genome reference sequence.</title>
        <authorList>
            <person name="Garwood T.J."/>
            <person name="Larsen P.A."/>
            <person name="Fountain-Jones N.M."/>
            <person name="Garbe J.R."/>
            <person name="Macchietto M.G."/>
            <person name="Kania S.A."/>
            <person name="Gerhold R.W."/>
            <person name="Richards J.E."/>
            <person name="Wolf T.M."/>
        </authorList>
    </citation>
    <scope>NUCLEOTIDE SEQUENCE</scope>
    <source>
        <strain evidence="7">MNPRO001-30</strain>
        <tissue evidence="7">Meninges</tissue>
    </source>
</reference>
<comment type="cofactor">
    <cofactor evidence="1">
        <name>Zn(2+)</name>
        <dbReference type="ChEBI" id="CHEBI:29105"/>
    </cofactor>
</comment>
<dbReference type="InterPro" id="IPR006680">
    <property type="entry name" value="Amidohydro-rel"/>
</dbReference>
<protein>
    <recommendedName>
        <fullName evidence="5">dihydropyrimidinase</fullName>
        <ecNumber evidence="5">3.5.2.2</ecNumber>
    </recommendedName>
</protein>
<evidence type="ECO:0000256" key="1">
    <source>
        <dbReference type="ARBA" id="ARBA00001947"/>
    </source>
</evidence>
<comment type="similarity">
    <text evidence="2">Belongs to the metallo-dependent hydrolases superfamily. Hydantoinase/dihydropyrimidinase family.</text>
</comment>
<dbReference type="EC" id="3.5.2.2" evidence="5"/>
<evidence type="ECO:0000259" key="6">
    <source>
        <dbReference type="Pfam" id="PF01979"/>
    </source>
</evidence>
<dbReference type="EMBL" id="JAHQIW010007361">
    <property type="protein sequence ID" value="KAJ1373880.1"/>
    <property type="molecule type" value="Genomic_DNA"/>
</dbReference>
<keyword evidence="3" id="KW-0597">Phosphoprotein</keyword>
<evidence type="ECO:0000313" key="7">
    <source>
        <dbReference type="EMBL" id="KAJ1373880.1"/>
    </source>
</evidence>
<dbReference type="Gene3D" id="3.20.20.140">
    <property type="entry name" value="Metal-dependent hydrolases"/>
    <property type="match status" value="1"/>
</dbReference>
<gene>
    <name evidence="7" type="primary">DHP2_2</name>
    <name evidence="7" type="ORF">KIN20_036410</name>
</gene>
<keyword evidence="8" id="KW-1185">Reference proteome</keyword>
<dbReference type="Pfam" id="PF01979">
    <property type="entry name" value="Amidohydro_1"/>
    <property type="match status" value="1"/>
</dbReference>
<dbReference type="PANTHER" id="PTHR11647">
    <property type="entry name" value="HYDRANTOINASE/DIHYDROPYRIMIDINASE FAMILY MEMBER"/>
    <property type="match status" value="1"/>
</dbReference>
<dbReference type="PANTHER" id="PTHR11647:SF1">
    <property type="entry name" value="COLLAPSIN RESPONSE MEDIATOR PROTEIN"/>
    <property type="match status" value="1"/>
</dbReference>
<evidence type="ECO:0000256" key="5">
    <source>
        <dbReference type="ARBA" id="ARBA00039113"/>
    </source>
</evidence>
<dbReference type="GO" id="GO:0005829">
    <property type="term" value="C:cytosol"/>
    <property type="evidence" value="ECO:0007669"/>
    <property type="project" value="TreeGrafter"/>
</dbReference>
<evidence type="ECO:0000313" key="8">
    <source>
        <dbReference type="Proteomes" id="UP001196413"/>
    </source>
</evidence>
<comment type="catalytic activity">
    <reaction evidence="4">
        <text>5,6-dihydrouracil + H2O = 3-(carbamoylamino)propanoate + H(+)</text>
        <dbReference type="Rhea" id="RHEA:16121"/>
        <dbReference type="ChEBI" id="CHEBI:11892"/>
        <dbReference type="ChEBI" id="CHEBI:15377"/>
        <dbReference type="ChEBI" id="CHEBI:15378"/>
        <dbReference type="ChEBI" id="CHEBI:15901"/>
        <dbReference type="EC" id="3.5.2.2"/>
    </reaction>
</comment>
<dbReference type="Proteomes" id="UP001196413">
    <property type="component" value="Unassembled WGS sequence"/>
</dbReference>
<comment type="caution">
    <text evidence="7">The sequence shown here is derived from an EMBL/GenBank/DDBJ whole genome shotgun (WGS) entry which is preliminary data.</text>
</comment>
<sequence length="167" mass="18402">MSLVWDKGVHTGKIDPMKFVQITSSMAAKIFNIYPRKGRIAVGSDADIVIWNPTATRTISKNTHHHAVDFNIFEGMTVYGVAETTISRGKVVWMDNRLTAEAGSGRFIPLRPFSPIAFATIQQRAKVMSPRAVKRDGTTVTGTDGTYEIDETPRRRVPPGGVSTIQI</sequence>
<feature type="domain" description="Amidohydrolase-related" evidence="6">
    <location>
        <begin position="10"/>
        <end position="92"/>
    </location>
</feature>
<dbReference type="GO" id="GO:0006208">
    <property type="term" value="P:pyrimidine nucleobase catabolic process"/>
    <property type="evidence" value="ECO:0007669"/>
    <property type="project" value="TreeGrafter"/>
</dbReference>
<dbReference type="SUPFAM" id="SSF51338">
    <property type="entry name" value="Composite domain of metallo-dependent hydrolases"/>
    <property type="match status" value="1"/>
</dbReference>
<evidence type="ECO:0000256" key="3">
    <source>
        <dbReference type="ARBA" id="ARBA00022553"/>
    </source>
</evidence>